<feature type="transmembrane region" description="Helical" evidence="12">
    <location>
        <begin position="266"/>
        <end position="286"/>
    </location>
</feature>
<feature type="compositionally biased region" description="Polar residues" evidence="11">
    <location>
        <begin position="436"/>
        <end position="458"/>
    </location>
</feature>
<dbReference type="GO" id="GO:0005886">
    <property type="term" value="C:plasma membrane"/>
    <property type="evidence" value="ECO:0007669"/>
    <property type="project" value="UniProtKB-SubCell"/>
</dbReference>
<gene>
    <name evidence="14" type="ORF">ONB1V03_LOCUS3422</name>
</gene>
<evidence type="ECO:0000256" key="1">
    <source>
        <dbReference type="ARBA" id="ARBA00004651"/>
    </source>
</evidence>
<keyword evidence="7" id="KW-0915">Sodium</keyword>
<keyword evidence="15" id="KW-1185">Reference proteome</keyword>
<keyword evidence="5 12" id="KW-0812">Transmembrane</keyword>
<evidence type="ECO:0000313" key="15">
    <source>
        <dbReference type="Proteomes" id="UP000728032"/>
    </source>
</evidence>
<dbReference type="GO" id="GO:0098719">
    <property type="term" value="P:sodium ion import across plasma membrane"/>
    <property type="evidence" value="ECO:0007669"/>
    <property type="project" value="TreeGrafter"/>
</dbReference>
<reference evidence="14" key="1">
    <citation type="submission" date="2020-11" db="EMBL/GenBank/DDBJ databases">
        <authorList>
            <person name="Tran Van P."/>
        </authorList>
    </citation>
    <scope>NUCLEOTIDE SEQUENCE</scope>
</reference>
<dbReference type="GO" id="GO:0015385">
    <property type="term" value="F:sodium:proton antiporter activity"/>
    <property type="evidence" value="ECO:0007669"/>
    <property type="project" value="InterPro"/>
</dbReference>
<keyword evidence="8" id="KW-0406">Ion transport</keyword>
<evidence type="ECO:0000256" key="6">
    <source>
        <dbReference type="ARBA" id="ARBA00022989"/>
    </source>
</evidence>
<keyword evidence="4" id="KW-1003">Cell membrane</keyword>
<feature type="region of interest" description="Disordered" evidence="11">
    <location>
        <begin position="415"/>
        <end position="458"/>
    </location>
</feature>
<evidence type="ECO:0000256" key="5">
    <source>
        <dbReference type="ARBA" id="ARBA00022692"/>
    </source>
</evidence>
<feature type="transmembrane region" description="Helical" evidence="12">
    <location>
        <begin position="109"/>
        <end position="131"/>
    </location>
</feature>
<evidence type="ECO:0000256" key="2">
    <source>
        <dbReference type="ARBA" id="ARBA00007367"/>
    </source>
</evidence>
<feature type="non-terminal residue" evidence="14">
    <location>
        <position position="1"/>
    </location>
</feature>
<keyword evidence="3" id="KW-0813">Transport</keyword>
<proteinExistence type="inferred from homology"/>
<feature type="transmembrane region" description="Helical" evidence="12">
    <location>
        <begin position="224"/>
        <end position="245"/>
    </location>
</feature>
<feature type="transmembrane region" description="Helical" evidence="12">
    <location>
        <begin position="6"/>
        <end position="26"/>
    </location>
</feature>
<dbReference type="EMBL" id="CAJPVJ010001001">
    <property type="protein sequence ID" value="CAG2163858.1"/>
    <property type="molecule type" value="Genomic_DNA"/>
</dbReference>
<dbReference type="PANTHER" id="PTHR10110">
    <property type="entry name" value="SODIUM/HYDROGEN EXCHANGER"/>
    <property type="match status" value="1"/>
</dbReference>
<dbReference type="InterPro" id="IPR002090">
    <property type="entry name" value="NHE-6/7/9"/>
</dbReference>
<evidence type="ECO:0000259" key="13">
    <source>
        <dbReference type="Pfam" id="PF00999"/>
    </source>
</evidence>
<evidence type="ECO:0000313" key="14">
    <source>
        <dbReference type="EMBL" id="CAD7642111.1"/>
    </source>
</evidence>
<evidence type="ECO:0000256" key="7">
    <source>
        <dbReference type="ARBA" id="ARBA00023053"/>
    </source>
</evidence>
<evidence type="ECO:0000256" key="10">
    <source>
        <dbReference type="ARBA" id="ARBA00023201"/>
    </source>
</evidence>
<dbReference type="InterPro" id="IPR018422">
    <property type="entry name" value="Cation/H_exchanger_CPA1"/>
</dbReference>
<dbReference type="GO" id="GO:0051453">
    <property type="term" value="P:regulation of intracellular pH"/>
    <property type="evidence" value="ECO:0007669"/>
    <property type="project" value="TreeGrafter"/>
</dbReference>
<dbReference type="AlphaFoldDB" id="A0A7R9QDY0"/>
<sequence>MTYAFIGTTISCFIVGSIMQLLVYMMPDALKEFSFNDCLYFGAIISATDPVTVLAIFNDLHVDVTLYALVFGESILNDAIAITLAGSIDSFANHYNEGFLAAVFRAFGNFIYIFVLSFIQGSSIGCATALLTKFTKLCDFPLLESSLFVLMSYSTFLMAEALELSGIVAVLFCGICQAHYTFNNLSDESRSRTKSLFELCNFIAENFIFTYIGVSMFTFPRHLWSFWFIIFAFIAIAVGRALNVYPLSIILNFGRNNKIPLNFQHVLFFSGLRGAMAFALAIRNTITEPRRLMLTSTSLISIVTVIVCGGCTPPLLQQLRVPVGVEEAEHEMLQFSGVRRSGSAQTPQDLRSPSITTDMPTRSAYEKAWLVRKWYNFDVRFMKPLLTHSRPSLMDTLPECCLPLARILTTTQQMSADEYHRRNDEDSDDDLVLQPSGGQQESNFSRTNSTEYQSTQEYSRGTGAYITNSVTAGDGGATTRPNTLEWVVLLPDLSPFGPLLHLACQSLLLVVVSQAVNQNGELFELRAQLSPTYPLPHIPYTYPYPSIHAYIHIISKRRSIYTHDSHIQMHSDLGLPLNATNLMSLAIKLPEKRSYYMNIKNSENKYETQCLRSADCLDI</sequence>
<evidence type="ECO:0000256" key="4">
    <source>
        <dbReference type="ARBA" id="ARBA00022475"/>
    </source>
</evidence>
<keyword evidence="6 12" id="KW-1133">Transmembrane helix</keyword>
<dbReference type="GO" id="GO:0015386">
    <property type="term" value="F:potassium:proton antiporter activity"/>
    <property type="evidence" value="ECO:0007669"/>
    <property type="project" value="TreeGrafter"/>
</dbReference>
<keyword evidence="10" id="KW-0739">Sodium transport</keyword>
<dbReference type="Pfam" id="PF00999">
    <property type="entry name" value="Na_H_Exchanger"/>
    <property type="match status" value="1"/>
</dbReference>
<dbReference type="Proteomes" id="UP000728032">
    <property type="component" value="Unassembled WGS sequence"/>
</dbReference>
<dbReference type="InterPro" id="IPR006153">
    <property type="entry name" value="Cation/H_exchanger_TM"/>
</dbReference>
<evidence type="ECO:0000256" key="8">
    <source>
        <dbReference type="ARBA" id="ARBA00023065"/>
    </source>
</evidence>
<dbReference type="PANTHER" id="PTHR10110:SF187">
    <property type="entry name" value="SODIUM_HYDROGEN EXCHANGER"/>
    <property type="match status" value="1"/>
</dbReference>
<accession>A0A7R9QDY0</accession>
<evidence type="ECO:0000256" key="11">
    <source>
        <dbReference type="SAM" id="MobiDB-lite"/>
    </source>
</evidence>
<comment type="similarity">
    <text evidence="2">Belongs to the monovalent cation:proton antiporter 1 (CPA1) transporter (TC 2.A.36) family.</text>
</comment>
<comment type="subcellular location">
    <subcellularLocation>
        <location evidence="1">Cell membrane</location>
        <topology evidence="1">Multi-pass membrane protein</topology>
    </subcellularLocation>
</comment>
<evidence type="ECO:0000256" key="9">
    <source>
        <dbReference type="ARBA" id="ARBA00023136"/>
    </source>
</evidence>
<organism evidence="14">
    <name type="scientific">Oppiella nova</name>
    <dbReference type="NCBI Taxonomy" id="334625"/>
    <lineage>
        <taxon>Eukaryota</taxon>
        <taxon>Metazoa</taxon>
        <taxon>Ecdysozoa</taxon>
        <taxon>Arthropoda</taxon>
        <taxon>Chelicerata</taxon>
        <taxon>Arachnida</taxon>
        <taxon>Acari</taxon>
        <taxon>Acariformes</taxon>
        <taxon>Sarcoptiformes</taxon>
        <taxon>Oribatida</taxon>
        <taxon>Brachypylina</taxon>
        <taxon>Oppioidea</taxon>
        <taxon>Oppiidae</taxon>
        <taxon>Oppiella</taxon>
    </lineage>
</organism>
<keyword evidence="9 12" id="KW-0472">Membrane</keyword>
<evidence type="ECO:0000256" key="12">
    <source>
        <dbReference type="SAM" id="Phobius"/>
    </source>
</evidence>
<dbReference type="EMBL" id="OC915826">
    <property type="protein sequence ID" value="CAD7642111.1"/>
    <property type="molecule type" value="Genomic_DNA"/>
</dbReference>
<feature type="domain" description="Cation/H+ exchanger transmembrane" evidence="13">
    <location>
        <begin position="2"/>
        <end position="317"/>
    </location>
</feature>
<dbReference type="Gene3D" id="6.10.140.1330">
    <property type="match status" value="1"/>
</dbReference>
<feature type="transmembrane region" description="Helical" evidence="12">
    <location>
        <begin position="196"/>
        <end position="218"/>
    </location>
</feature>
<feature type="transmembrane region" description="Helical" evidence="12">
    <location>
        <begin position="151"/>
        <end position="175"/>
    </location>
</feature>
<protein>
    <recommendedName>
        <fullName evidence="13">Cation/H+ exchanger transmembrane domain-containing protein</fullName>
    </recommendedName>
</protein>
<dbReference type="PRINTS" id="PR01088">
    <property type="entry name" value="NAHEXCHNGR6"/>
</dbReference>
<dbReference type="GO" id="GO:0055037">
    <property type="term" value="C:recycling endosome"/>
    <property type="evidence" value="ECO:0007669"/>
    <property type="project" value="TreeGrafter"/>
</dbReference>
<name>A0A7R9QDY0_9ACAR</name>
<feature type="transmembrane region" description="Helical" evidence="12">
    <location>
        <begin position="38"/>
        <end position="58"/>
    </location>
</feature>
<evidence type="ECO:0000256" key="3">
    <source>
        <dbReference type="ARBA" id="ARBA00022448"/>
    </source>
</evidence>
<dbReference type="OrthoDB" id="196264at2759"/>